<dbReference type="PANTHER" id="PTHR47339:SF1">
    <property type="entry name" value="CELL DIVISION CONTROL PROTEIN 24"/>
    <property type="match status" value="1"/>
</dbReference>
<evidence type="ECO:0000313" key="3">
    <source>
        <dbReference type="EMBL" id="CBH14993.1"/>
    </source>
</evidence>
<dbReference type="InterPro" id="IPR000270">
    <property type="entry name" value="PB1_dom"/>
</dbReference>
<protein>
    <recommendedName>
        <fullName evidence="2">PB1 domain-containing protein</fullName>
    </recommendedName>
</protein>
<feature type="compositionally biased region" description="Polar residues" evidence="1">
    <location>
        <begin position="709"/>
        <end position="748"/>
    </location>
</feature>
<feature type="region of interest" description="Disordered" evidence="1">
    <location>
        <begin position="942"/>
        <end position="969"/>
    </location>
</feature>
<dbReference type="Gene3D" id="3.10.20.90">
    <property type="entry name" value="Phosphatidylinositol 3-kinase Catalytic Subunit, Chain A, domain 1"/>
    <property type="match status" value="1"/>
</dbReference>
<reference evidence="4" key="1">
    <citation type="journal article" date="2010" name="PLoS Negl. Trop. Dis.">
        <title>The genome sequence of Trypanosoma brucei gambiense, causative agent of chronic human african trypanosomiasis.</title>
        <authorList>
            <person name="Jackson A.P."/>
            <person name="Sanders M."/>
            <person name="Berry A."/>
            <person name="McQuillan J."/>
            <person name="Aslett M.A."/>
            <person name="Quail M.A."/>
            <person name="Chukualim B."/>
            <person name="Capewell P."/>
            <person name="MacLeod A."/>
            <person name="Melville S.E."/>
            <person name="Gibson W."/>
            <person name="Barry J.D."/>
            <person name="Berriman M."/>
            <person name="Hertz-Fowler C."/>
        </authorList>
    </citation>
    <scope>NUCLEOTIDE SEQUENCE [LARGE SCALE GENOMIC DNA]</scope>
    <source>
        <strain evidence="4">MHOM/CI/86/DAL972</strain>
    </source>
</reference>
<feature type="region of interest" description="Disordered" evidence="1">
    <location>
        <begin position="1"/>
        <end position="34"/>
    </location>
</feature>
<dbReference type="PANTHER" id="PTHR47339">
    <property type="entry name" value="CELL DIVISION CONTROL PROTEIN 24"/>
    <property type="match status" value="1"/>
</dbReference>
<dbReference type="InterPro" id="IPR053026">
    <property type="entry name" value="CDC42_GEF"/>
</dbReference>
<proteinExistence type="predicted"/>
<feature type="domain" description="PB1" evidence="2">
    <location>
        <begin position="611"/>
        <end position="705"/>
    </location>
</feature>
<feature type="compositionally biased region" description="Polar residues" evidence="1">
    <location>
        <begin position="542"/>
        <end position="552"/>
    </location>
</feature>
<evidence type="ECO:0000256" key="1">
    <source>
        <dbReference type="SAM" id="MobiDB-lite"/>
    </source>
</evidence>
<organism evidence="3 4">
    <name type="scientific">Trypanosoma brucei gambiense (strain MHOM/CI/86/DAL972)</name>
    <dbReference type="NCBI Taxonomy" id="679716"/>
    <lineage>
        <taxon>Eukaryota</taxon>
        <taxon>Discoba</taxon>
        <taxon>Euglenozoa</taxon>
        <taxon>Kinetoplastea</taxon>
        <taxon>Metakinetoplastina</taxon>
        <taxon>Trypanosomatida</taxon>
        <taxon>Trypanosomatidae</taxon>
        <taxon>Trypanosoma</taxon>
    </lineage>
</organism>
<name>D0A151_TRYB9</name>
<dbReference type="SMART" id="SM00666">
    <property type="entry name" value="PB1"/>
    <property type="match status" value="1"/>
</dbReference>
<sequence length="1083" mass="118169">MPKKSEPVAPVTSARSSSPTCRPPVHPSSLGEWVNDSVNQENVKGEAANRFHPESMRGVDSLFYRPPVQQMKTPPRGGPLGEVNADPLGELEAILTYVEHVTVSLTRRERVSPPPESLRTLHGSLVTFRRAVNTSDRESTTRRALAAELHDQAATLLAWIARLEYVSISQSISLRELEKEVGASAANIDAVLDAIEVRYRNHDVADVQEFFMGSRETLKSCRSAVSDLVGGARKVLVLRRAVASREAVRVKELFGEYWGNKGGGGTVRIVCPFVDWVEKSWFPAMEKWEAIVSGAKKEAELGDVKGAFARAQRLALTESSMIGKIIQPGETLSELLHQYLEEPLAAVEQSLKRRKSRMEALRVAMTTKDGKRLAECLCAVEELRAGKELSAEDTELAEKARKQIVHLQQVGNITMALRLAVQAGETVTLFRTIHQANELLLQLGIVGNPEAGEETVQRCNTLLREMQNLPSGVSLTDFVVKRVNPMKMNLAHVPSHVWTSETTAAYQAAWQRLATRAMQGLCRFQHESDPESDSGTAHGLHTRSNSGLSCGSHSVRGGGNAIAAFTRTRTQQTEVGNPQNEWSHVQFGSWVEPAASERALAGRARSSDVDGFKLKIHFEAQLRVLRIQGTETCTFDEVYKRVHDLCTQQTALHHRPAGQKLRLRYEDAEGDCISLLTQEDWNVFISEQAPSGLRGAKLEIYCDFPPVPSQSTLDRTPLSTTSKDGGSSPTVKNTPQTTTSARLATGGTQMKPLLESDQAKGAKPSRCQSAGIAHRRGNGVSRLVSNRRVSHDDFHVPKQTQKTPAGMGTSADGGKDALEIGVPRDFDPAVHEREVPKRIGAAPSVSYTQPRAFPVKQTTSSGNAMRVSPKVGRPLGTAAEAKKLRTPPKLVGGDVKNAVRGAGLAGNLAVEEPVEAIEAKKWKDDETGMESDVVTSTISQARTPISQRKAPSRAVSAMKQTVPRSAVTGHHVNSRVRNAPVGGIPCDAAVVEEKREWSVYHFRPSEIHPVANDREETPPSVGSRVKGALVTERLSGSSSTSIPNSTTTFNGGAKKAEALIRYRQLREEKQRALKAAVQKRISK</sequence>
<dbReference type="PROSITE" id="PS51745">
    <property type="entry name" value="PB1"/>
    <property type="match status" value="1"/>
</dbReference>
<dbReference type="KEGG" id="tbg:TbgDal_X740"/>
<evidence type="ECO:0000259" key="2">
    <source>
        <dbReference type="PROSITE" id="PS51745"/>
    </source>
</evidence>
<dbReference type="Pfam" id="PF00564">
    <property type="entry name" value="PB1"/>
    <property type="match status" value="1"/>
</dbReference>
<evidence type="ECO:0000313" key="4">
    <source>
        <dbReference type="Proteomes" id="UP000002316"/>
    </source>
</evidence>
<dbReference type="Proteomes" id="UP000002316">
    <property type="component" value="Chromosome 10"/>
</dbReference>
<dbReference type="CDD" id="cd05992">
    <property type="entry name" value="PB1"/>
    <property type="match status" value="1"/>
</dbReference>
<feature type="region of interest" description="Disordered" evidence="1">
    <location>
        <begin position="526"/>
        <end position="553"/>
    </location>
</feature>
<dbReference type="AlphaFoldDB" id="D0A151"/>
<dbReference type="EMBL" id="FN554973">
    <property type="protein sequence ID" value="CBH14993.1"/>
    <property type="molecule type" value="Genomic_DNA"/>
</dbReference>
<feature type="region of interest" description="Disordered" evidence="1">
    <location>
        <begin position="709"/>
        <end position="782"/>
    </location>
</feature>
<dbReference type="RefSeq" id="XP_011777259.1">
    <property type="nucleotide sequence ID" value="XM_011778957.1"/>
</dbReference>
<dbReference type="GeneID" id="23865845"/>
<accession>D0A151</accession>
<gene>
    <name evidence="3" type="ORF">TbgDal_X740</name>
</gene>
<dbReference type="VEuPathDB" id="TriTrypDB:Tbg972.10.740"/>
<dbReference type="OrthoDB" id="1594986at2759"/>
<dbReference type="InterPro" id="IPR053793">
    <property type="entry name" value="PB1-like"/>
</dbReference>
<dbReference type="SUPFAM" id="SSF54277">
    <property type="entry name" value="CAD &amp; PB1 domains"/>
    <property type="match status" value="1"/>
</dbReference>